<dbReference type="Pfam" id="PF01266">
    <property type="entry name" value="DAO"/>
    <property type="match status" value="1"/>
</dbReference>
<dbReference type="AlphaFoldDB" id="A0A076LLL6"/>
<evidence type="ECO:0000256" key="2">
    <source>
        <dbReference type="ARBA" id="ARBA00022630"/>
    </source>
</evidence>
<reference evidence="6 7" key="1">
    <citation type="journal article" date="2012" name="PLoS ONE">
        <title>Edwardsiella comparative phylogenomics reveal the new intra/inter-species taxonomic relationships, virulence evolution and niche adaptation mechanisms.</title>
        <authorList>
            <person name="Yang M."/>
            <person name="Lv Y."/>
            <person name="Xiao J."/>
            <person name="Wu H."/>
            <person name="Zheng H."/>
            <person name="Liu Q."/>
            <person name="Zhang Y."/>
            <person name="Wang Q."/>
        </authorList>
    </citation>
    <scope>NUCLEOTIDE SEQUENCE [LARGE SCALE GENOMIC DNA]</scope>
    <source>
        <strain evidence="7">080813</strain>
    </source>
</reference>
<keyword evidence="2" id="KW-0285">Flavoprotein</keyword>
<dbReference type="Proteomes" id="UP000028681">
    <property type="component" value="Chromosome"/>
</dbReference>
<dbReference type="GO" id="GO:0050660">
    <property type="term" value="F:flavin adenine dinucleotide binding"/>
    <property type="evidence" value="ECO:0007669"/>
    <property type="project" value="InterPro"/>
</dbReference>
<evidence type="ECO:0000256" key="3">
    <source>
        <dbReference type="ARBA" id="ARBA00022827"/>
    </source>
</evidence>
<evidence type="ECO:0000259" key="5">
    <source>
        <dbReference type="Pfam" id="PF01266"/>
    </source>
</evidence>
<evidence type="ECO:0000256" key="4">
    <source>
        <dbReference type="ARBA" id="ARBA00023002"/>
    </source>
</evidence>
<evidence type="ECO:0000313" key="7">
    <source>
        <dbReference type="Proteomes" id="UP000028681"/>
    </source>
</evidence>
<dbReference type="SUPFAM" id="SSF54373">
    <property type="entry name" value="FAD-linked reductases, C-terminal domain"/>
    <property type="match status" value="1"/>
</dbReference>
<protein>
    <submittedName>
        <fullName evidence="6">N-methyl-L-tryptophan oxidase</fullName>
    </submittedName>
</protein>
<dbReference type="InterPro" id="IPR006076">
    <property type="entry name" value="FAD-dep_OxRdtase"/>
</dbReference>
<dbReference type="InterPro" id="IPR045170">
    <property type="entry name" value="MTOX"/>
</dbReference>
<dbReference type="RefSeq" id="WP_034165491.1">
    <property type="nucleotide sequence ID" value="NZ_CP006664.1"/>
</dbReference>
<dbReference type="EMBL" id="CP006664">
    <property type="protein sequence ID" value="AIJ06549.1"/>
    <property type="molecule type" value="Genomic_DNA"/>
</dbReference>
<sequence>MDYDLAIVGSGSVGAAAGYYAALAGLRVALFDSHSPPHRLGGHHGDTRIIRHADAGGEIYTPLALRAQLLWQALEEISALPLFHRCGVLNLAPRDTAFLREIHASAHAHGIAIRPLDRAALRERWPTINAPENYAALLEPDAGYLKCHLAIATLLEKAAELGAHPYFDCPLHAVQAERDGVRLLGPRGEWRARRVALCAGAWVRALLPTLPLQTRCKPFAWYQADARFSERRHFPALHAMMPQGARFYSFPAVDGALKAGRYDGGLVSLSPSARCPSARDVSEDIEIHDYLRAFLPQTGDCLYGDIASVAMTPDGHFIIDTLPSAPAISIVSGLGANGFKFATALGELVVRMATGAEPGYDLTPFRLSRFAPCAG</sequence>
<evidence type="ECO:0000256" key="1">
    <source>
        <dbReference type="ARBA" id="ARBA00001974"/>
    </source>
</evidence>
<dbReference type="HOGENOM" id="CLU_007884_2_1_6"/>
<organism evidence="6 7">
    <name type="scientific">Edwardsiella anguillarum ET080813</name>
    <dbReference type="NCBI Taxonomy" id="667120"/>
    <lineage>
        <taxon>Bacteria</taxon>
        <taxon>Pseudomonadati</taxon>
        <taxon>Pseudomonadota</taxon>
        <taxon>Gammaproteobacteria</taxon>
        <taxon>Enterobacterales</taxon>
        <taxon>Hafniaceae</taxon>
        <taxon>Edwardsiella</taxon>
    </lineage>
</organism>
<dbReference type="PANTHER" id="PTHR10961:SF7">
    <property type="entry name" value="FAD DEPENDENT OXIDOREDUCTASE DOMAIN-CONTAINING PROTEIN"/>
    <property type="match status" value="1"/>
</dbReference>
<accession>A0A076LLL6</accession>
<proteinExistence type="predicted"/>
<evidence type="ECO:0000313" key="6">
    <source>
        <dbReference type="EMBL" id="AIJ06549.1"/>
    </source>
</evidence>
<dbReference type="GeneID" id="33937902"/>
<dbReference type="GO" id="GO:0005829">
    <property type="term" value="C:cytosol"/>
    <property type="evidence" value="ECO:0007669"/>
    <property type="project" value="TreeGrafter"/>
</dbReference>
<dbReference type="NCBIfam" id="NF008425">
    <property type="entry name" value="PRK11259.1"/>
    <property type="match status" value="1"/>
</dbReference>
<dbReference type="Gene3D" id="3.50.50.60">
    <property type="entry name" value="FAD/NAD(P)-binding domain"/>
    <property type="match status" value="1"/>
</dbReference>
<dbReference type="InterPro" id="IPR036188">
    <property type="entry name" value="FAD/NAD-bd_sf"/>
</dbReference>
<gene>
    <name evidence="6" type="ORF">ETEE_0063</name>
</gene>
<name>A0A076LLL6_9GAMM</name>
<dbReference type="Gene3D" id="3.30.9.10">
    <property type="entry name" value="D-Amino Acid Oxidase, subunit A, domain 2"/>
    <property type="match status" value="1"/>
</dbReference>
<dbReference type="KEGG" id="ete:ETEE_0063"/>
<keyword evidence="4" id="KW-0560">Oxidoreductase</keyword>
<dbReference type="GO" id="GO:0008115">
    <property type="term" value="F:sarcosine oxidase activity"/>
    <property type="evidence" value="ECO:0007669"/>
    <property type="project" value="TreeGrafter"/>
</dbReference>
<dbReference type="PANTHER" id="PTHR10961">
    <property type="entry name" value="PEROXISOMAL SARCOSINE OXIDASE"/>
    <property type="match status" value="1"/>
</dbReference>
<keyword evidence="3" id="KW-0274">FAD</keyword>
<comment type="cofactor">
    <cofactor evidence="1">
        <name>FAD</name>
        <dbReference type="ChEBI" id="CHEBI:57692"/>
    </cofactor>
</comment>
<dbReference type="SUPFAM" id="SSF51905">
    <property type="entry name" value="FAD/NAD(P)-binding domain"/>
    <property type="match status" value="1"/>
</dbReference>
<feature type="domain" description="FAD dependent oxidoreductase" evidence="5">
    <location>
        <begin position="4"/>
        <end position="351"/>
    </location>
</feature>